<proteinExistence type="predicted"/>
<protein>
    <submittedName>
        <fullName evidence="1">Uncharacterized protein</fullName>
    </submittedName>
</protein>
<accession>A0A9P6T137</accession>
<dbReference type="EMBL" id="JAAAID010000470">
    <property type="protein sequence ID" value="KAG0017134.1"/>
    <property type="molecule type" value="Genomic_DNA"/>
</dbReference>
<dbReference type="Pfam" id="PF16093">
    <property type="entry name" value="PAC4"/>
    <property type="match status" value="1"/>
</dbReference>
<dbReference type="Proteomes" id="UP000703661">
    <property type="component" value="Unassembled WGS sequence"/>
</dbReference>
<keyword evidence="2" id="KW-1185">Reference proteome</keyword>
<dbReference type="InterPro" id="IPR032157">
    <property type="entry name" value="PAC4"/>
</dbReference>
<evidence type="ECO:0000313" key="1">
    <source>
        <dbReference type="EMBL" id="KAG0017134.1"/>
    </source>
</evidence>
<organism evidence="1 2">
    <name type="scientific">Entomortierella chlamydospora</name>
    <dbReference type="NCBI Taxonomy" id="101097"/>
    <lineage>
        <taxon>Eukaryota</taxon>
        <taxon>Fungi</taxon>
        <taxon>Fungi incertae sedis</taxon>
        <taxon>Mucoromycota</taxon>
        <taxon>Mortierellomycotina</taxon>
        <taxon>Mortierellomycetes</taxon>
        <taxon>Mortierellales</taxon>
        <taxon>Mortierellaceae</taxon>
        <taxon>Entomortierella</taxon>
    </lineage>
</organism>
<reference evidence="1" key="1">
    <citation type="journal article" date="2020" name="Fungal Divers.">
        <title>Resolving the Mortierellaceae phylogeny through synthesis of multi-gene phylogenetics and phylogenomics.</title>
        <authorList>
            <person name="Vandepol N."/>
            <person name="Liber J."/>
            <person name="Desiro A."/>
            <person name="Na H."/>
            <person name="Kennedy M."/>
            <person name="Barry K."/>
            <person name="Grigoriev I.V."/>
            <person name="Miller A.N."/>
            <person name="O'Donnell K."/>
            <person name="Stajich J.E."/>
            <person name="Bonito G."/>
        </authorList>
    </citation>
    <scope>NUCLEOTIDE SEQUENCE</scope>
    <source>
        <strain evidence="1">NRRL 2769</strain>
    </source>
</reference>
<dbReference type="OrthoDB" id="368507at2759"/>
<name>A0A9P6T137_9FUNG</name>
<dbReference type="AlphaFoldDB" id="A0A9P6T137"/>
<dbReference type="PANTHER" id="PTHR33559">
    <property type="entry name" value="PROTEASOME ASSEMBLY CHAPERONE 4"/>
    <property type="match status" value="1"/>
</dbReference>
<evidence type="ECO:0000313" key="2">
    <source>
        <dbReference type="Proteomes" id="UP000703661"/>
    </source>
</evidence>
<comment type="caution">
    <text evidence="1">The sequence shown here is derived from an EMBL/GenBank/DDBJ whole genome shotgun (WGS) entry which is preliminary data.</text>
</comment>
<gene>
    <name evidence="1" type="ORF">BGZ80_008592</name>
</gene>
<dbReference type="PANTHER" id="PTHR33559:SF1">
    <property type="entry name" value="PROTEASOME ASSEMBLY CHAPERONE 4"/>
    <property type="match status" value="1"/>
</dbReference>
<dbReference type="GO" id="GO:0043248">
    <property type="term" value="P:proteasome assembly"/>
    <property type="evidence" value="ECO:0007669"/>
    <property type="project" value="InterPro"/>
</dbReference>
<sequence length="159" mass="17024">MSEFARAEAAVPQLKIHQQTFKFMDLQPVYIQITEMDSSDWIWISAGASPLLQQNALGGAGANGGGGGGAFGDFAMSMPPFRPGQAAVSSTLLGNPLDETPASIARRLATKFKRQFFVNVDIQPGFDNAMLIAFAERKVLDMLQSIAASKEVSTETVVV</sequence>